<comment type="caution">
    <text evidence="10">The sequence shown here is derived from an EMBL/GenBank/DDBJ whole genome shotgun (WGS) entry which is preliminary data.</text>
</comment>
<dbReference type="InterPro" id="IPR057336">
    <property type="entry name" value="GerAC_N"/>
</dbReference>
<evidence type="ECO:0000256" key="2">
    <source>
        <dbReference type="ARBA" id="ARBA00007886"/>
    </source>
</evidence>
<evidence type="ECO:0000256" key="3">
    <source>
        <dbReference type="ARBA" id="ARBA00022544"/>
    </source>
</evidence>
<sequence length="388" mass="43399">MKRSQSFIRWFFLLIPCLALSGCWDRRELDEIAIVMGSGVDLTDDGQIELSLQIALPMGIQGNMQMAGKKKPVMLVSSKGTVSQDQIGQIQQQLSRRIFFGHRAVFIIGENFARHGVDQTLDTMLRFPDSRYNCFILTSKGATAKEVLSSPYPLEVIPSIGMKNMQVGKYTFAERIDKFLDSFAAKGFMPATGAIRLIKNGQESSFVIDGEAVYRENKLVGYLSGTHSKAFKLMRDQGSGMKIPVRIEPAGKLSTGMITADLLTTRREVRTFVSQGPPKIEVEFRAKGRIIANDTTLDLSKPANLSRAEQMLSNELQKMISGLIEQTQKEFQSDVLGFGDILHIQHPYAWKKLQTEWLDTYPEVPVKVLASVILERIGRTQKPGHLPK</sequence>
<organism evidence="10 11">
    <name type="scientific">Cohnella thailandensis</name>
    <dbReference type="NCBI Taxonomy" id="557557"/>
    <lineage>
        <taxon>Bacteria</taxon>
        <taxon>Bacillati</taxon>
        <taxon>Bacillota</taxon>
        <taxon>Bacilli</taxon>
        <taxon>Bacillales</taxon>
        <taxon>Paenibacillaceae</taxon>
        <taxon>Cohnella</taxon>
    </lineage>
</organism>
<keyword evidence="5" id="KW-0472">Membrane</keyword>
<dbReference type="Gene3D" id="6.20.190.10">
    <property type="entry name" value="Nutrient germinant receptor protein C, domain 1"/>
    <property type="match status" value="1"/>
</dbReference>
<gene>
    <name evidence="10" type="ORF">H7B67_03410</name>
</gene>
<keyword evidence="6" id="KW-0564">Palmitate</keyword>
<name>A0A841SPN7_9BACL</name>
<dbReference type="InterPro" id="IPR008844">
    <property type="entry name" value="Spore_GerAC-like"/>
</dbReference>
<evidence type="ECO:0000313" key="10">
    <source>
        <dbReference type="EMBL" id="MBB6633162.1"/>
    </source>
</evidence>
<evidence type="ECO:0000256" key="5">
    <source>
        <dbReference type="ARBA" id="ARBA00023136"/>
    </source>
</evidence>
<dbReference type="Gene3D" id="3.30.300.210">
    <property type="entry name" value="Nutrient germinant receptor protein C, domain 3"/>
    <property type="match status" value="1"/>
</dbReference>
<dbReference type="InterPro" id="IPR046953">
    <property type="entry name" value="Spore_GerAC-like_C"/>
</dbReference>
<protein>
    <submittedName>
        <fullName evidence="10">Ger(X)C family spore germination protein</fullName>
    </submittedName>
</protein>
<keyword evidence="3" id="KW-0309">Germination</keyword>
<feature type="domain" description="Spore germination GerAC-like C-terminal" evidence="8">
    <location>
        <begin position="210"/>
        <end position="378"/>
    </location>
</feature>
<dbReference type="GO" id="GO:0009847">
    <property type="term" value="P:spore germination"/>
    <property type="evidence" value="ECO:0007669"/>
    <property type="project" value="InterPro"/>
</dbReference>
<accession>A0A841SPN7</accession>
<evidence type="ECO:0000313" key="11">
    <source>
        <dbReference type="Proteomes" id="UP000535838"/>
    </source>
</evidence>
<keyword evidence="11" id="KW-1185">Reference proteome</keyword>
<reference evidence="10 11" key="1">
    <citation type="submission" date="2020-08" db="EMBL/GenBank/DDBJ databases">
        <title>Cohnella phylogeny.</title>
        <authorList>
            <person name="Dunlap C."/>
        </authorList>
    </citation>
    <scope>NUCLEOTIDE SEQUENCE [LARGE SCALE GENOMIC DNA]</scope>
    <source>
        <strain evidence="10 11">DSM 25241</strain>
    </source>
</reference>
<evidence type="ECO:0000259" key="8">
    <source>
        <dbReference type="Pfam" id="PF05504"/>
    </source>
</evidence>
<dbReference type="Proteomes" id="UP000535838">
    <property type="component" value="Unassembled WGS sequence"/>
</dbReference>
<proteinExistence type="inferred from homology"/>
<dbReference type="PROSITE" id="PS51257">
    <property type="entry name" value="PROKAR_LIPOPROTEIN"/>
    <property type="match status" value="1"/>
</dbReference>
<keyword evidence="7" id="KW-0449">Lipoprotein</keyword>
<comment type="subcellular location">
    <subcellularLocation>
        <location evidence="1">Membrane</location>
        <topology evidence="1">Lipid-anchor</topology>
    </subcellularLocation>
</comment>
<dbReference type="EMBL" id="JACJVQ010000003">
    <property type="protein sequence ID" value="MBB6633162.1"/>
    <property type="molecule type" value="Genomic_DNA"/>
</dbReference>
<evidence type="ECO:0000256" key="6">
    <source>
        <dbReference type="ARBA" id="ARBA00023139"/>
    </source>
</evidence>
<dbReference type="GO" id="GO:0016020">
    <property type="term" value="C:membrane"/>
    <property type="evidence" value="ECO:0007669"/>
    <property type="project" value="UniProtKB-SubCell"/>
</dbReference>
<evidence type="ECO:0000256" key="4">
    <source>
        <dbReference type="ARBA" id="ARBA00022729"/>
    </source>
</evidence>
<dbReference type="AlphaFoldDB" id="A0A841SPN7"/>
<dbReference type="PANTHER" id="PTHR35789">
    <property type="entry name" value="SPORE GERMINATION PROTEIN B3"/>
    <property type="match status" value="1"/>
</dbReference>
<feature type="domain" description="Spore germination protein N-terminal" evidence="9">
    <location>
        <begin position="25"/>
        <end position="167"/>
    </location>
</feature>
<dbReference type="PANTHER" id="PTHR35789:SF1">
    <property type="entry name" value="SPORE GERMINATION PROTEIN B3"/>
    <property type="match status" value="1"/>
</dbReference>
<dbReference type="Pfam" id="PF25198">
    <property type="entry name" value="Spore_GerAC_N"/>
    <property type="match status" value="1"/>
</dbReference>
<dbReference type="RefSeq" id="WP_185118391.1">
    <property type="nucleotide sequence ID" value="NZ_JACJVQ010000003.1"/>
</dbReference>
<comment type="similarity">
    <text evidence="2">Belongs to the GerABKC lipoprotein family.</text>
</comment>
<evidence type="ECO:0000259" key="9">
    <source>
        <dbReference type="Pfam" id="PF25198"/>
    </source>
</evidence>
<keyword evidence="4" id="KW-0732">Signal</keyword>
<dbReference type="InterPro" id="IPR038501">
    <property type="entry name" value="Spore_GerAC_C_sf"/>
</dbReference>
<evidence type="ECO:0000256" key="1">
    <source>
        <dbReference type="ARBA" id="ARBA00004635"/>
    </source>
</evidence>
<dbReference type="NCBIfam" id="TIGR02887">
    <property type="entry name" value="spore_ger_x_C"/>
    <property type="match status" value="1"/>
</dbReference>
<evidence type="ECO:0000256" key="7">
    <source>
        <dbReference type="ARBA" id="ARBA00023288"/>
    </source>
</evidence>
<dbReference type="Pfam" id="PF05504">
    <property type="entry name" value="Spore_GerAC"/>
    <property type="match status" value="1"/>
</dbReference>